<evidence type="ECO:0000259" key="12">
    <source>
        <dbReference type="Pfam" id="PF25333"/>
    </source>
</evidence>
<evidence type="ECO:0000256" key="8">
    <source>
        <dbReference type="ARBA" id="ARBA00022989"/>
    </source>
</evidence>
<dbReference type="AlphaFoldDB" id="A0A8J5T362"/>
<evidence type="ECO:0000256" key="1">
    <source>
        <dbReference type="ARBA" id="ARBA00000900"/>
    </source>
</evidence>
<feature type="domain" description="SWEET-like" evidence="11">
    <location>
        <begin position="100"/>
        <end position="303"/>
    </location>
</feature>
<dbReference type="PANTHER" id="PTHR33389">
    <property type="entry name" value="FAMILY PROTEIN, PUTATIVE (DUF2921)-RELATED"/>
    <property type="match status" value="1"/>
</dbReference>
<evidence type="ECO:0000256" key="10">
    <source>
        <dbReference type="SAM" id="Phobius"/>
    </source>
</evidence>
<dbReference type="OrthoDB" id="682886at2759"/>
<comment type="caution">
    <text evidence="13">The sequence shown here is derived from an EMBL/GenBank/DDBJ whole genome shotgun (WGS) entry which is preliminary data.</text>
</comment>
<keyword evidence="5" id="KW-0808">Transferase</keyword>
<dbReference type="EMBL" id="JAAALK010000282">
    <property type="protein sequence ID" value="KAG8077542.1"/>
    <property type="molecule type" value="Genomic_DNA"/>
</dbReference>
<keyword evidence="7" id="KW-0833">Ubl conjugation pathway</keyword>
<evidence type="ECO:0000256" key="5">
    <source>
        <dbReference type="ARBA" id="ARBA00022679"/>
    </source>
</evidence>
<comment type="subcellular location">
    <subcellularLocation>
        <location evidence="2">Endomembrane system</location>
        <topology evidence="2">Multi-pass membrane protein</topology>
    </subcellularLocation>
</comment>
<dbReference type="EC" id="2.3.2.27" evidence="4"/>
<dbReference type="PANTHER" id="PTHR33389:SF7">
    <property type="entry name" value="OS01G0678000 PROTEIN"/>
    <property type="match status" value="1"/>
</dbReference>
<evidence type="ECO:0000256" key="3">
    <source>
        <dbReference type="ARBA" id="ARBA00004906"/>
    </source>
</evidence>
<feature type="domain" description="DUF2921" evidence="12">
    <location>
        <begin position="28"/>
        <end position="87"/>
    </location>
</feature>
<evidence type="ECO:0000256" key="6">
    <source>
        <dbReference type="ARBA" id="ARBA00022692"/>
    </source>
</evidence>
<proteinExistence type="predicted"/>
<gene>
    <name evidence="13" type="ORF">GUJ93_ZPchr0007g4295</name>
</gene>
<evidence type="ECO:0000256" key="9">
    <source>
        <dbReference type="ARBA" id="ARBA00023136"/>
    </source>
</evidence>
<feature type="transmembrane region" description="Helical" evidence="10">
    <location>
        <begin position="144"/>
        <end position="167"/>
    </location>
</feature>
<dbReference type="Proteomes" id="UP000729402">
    <property type="component" value="Unassembled WGS sequence"/>
</dbReference>
<organism evidence="13 14">
    <name type="scientific">Zizania palustris</name>
    <name type="common">Northern wild rice</name>
    <dbReference type="NCBI Taxonomy" id="103762"/>
    <lineage>
        <taxon>Eukaryota</taxon>
        <taxon>Viridiplantae</taxon>
        <taxon>Streptophyta</taxon>
        <taxon>Embryophyta</taxon>
        <taxon>Tracheophyta</taxon>
        <taxon>Spermatophyta</taxon>
        <taxon>Magnoliopsida</taxon>
        <taxon>Liliopsida</taxon>
        <taxon>Poales</taxon>
        <taxon>Poaceae</taxon>
        <taxon>BOP clade</taxon>
        <taxon>Oryzoideae</taxon>
        <taxon>Oryzeae</taxon>
        <taxon>Zizaniinae</taxon>
        <taxon>Zizania</taxon>
    </lineage>
</organism>
<dbReference type="GO" id="GO:0012505">
    <property type="term" value="C:endomembrane system"/>
    <property type="evidence" value="ECO:0007669"/>
    <property type="project" value="UniProtKB-SubCell"/>
</dbReference>
<evidence type="ECO:0000313" key="14">
    <source>
        <dbReference type="Proteomes" id="UP000729402"/>
    </source>
</evidence>
<protein>
    <recommendedName>
        <fullName evidence="4">RING-type E3 ubiquitin transferase</fullName>
        <ecNumber evidence="4">2.3.2.27</ecNumber>
    </recommendedName>
</protein>
<comment type="pathway">
    <text evidence="3">Protein modification; protein ubiquitination.</text>
</comment>
<evidence type="ECO:0000256" key="2">
    <source>
        <dbReference type="ARBA" id="ARBA00004127"/>
    </source>
</evidence>
<reference evidence="13" key="1">
    <citation type="journal article" date="2021" name="bioRxiv">
        <title>Whole Genome Assembly and Annotation of Northern Wild Rice, Zizania palustris L., Supports a Whole Genome Duplication in the Zizania Genus.</title>
        <authorList>
            <person name="Haas M."/>
            <person name="Kono T."/>
            <person name="Macchietto M."/>
            <person name="Millas R."/>
            <person name="McGilp L."/>
            <person name="Shao M."/>
            <person name="Duquette J."/>
            <person name="Hirsch C.N."/>
            <person name="Kimball J."/>
        </authorList>
    </citation>
    <scope>NUCLEOTIDE SEQUENCE</scope>
    <source>
        <tissue evidence="13">Fresh leaf tissue</tissue>
    </source>
</reference>
<feature type="transmembrane region" description="Helical" evidence="10">
    <location>
        <begin position="112"/>
        <end position="132"/>
    </location>
</feature>
<keyword evidence="8 10" id="KW-1133">Transmembrane helix</keyword>
<evidence type="ECO:0000256" key="7">
    <source>
        <dbReference type="ARBA" id="ARBA00022786"/>
    </source>
</evidence>
<dbReference type="InterPro" id="IPR057425">
    <property type="entry name" value="DUF2921_N"/>
</dbReference>
<reference evidence="13" key="2">
    <citation type="submission" date="2021-02" db="EMBL/GenBank/DDBJ databases">
        <authorList>
            <person name="Kimball J.A."/>
            <person name="Haas M.W."/>
            <person name="Macchietto M."/>
            <person name="Kono T."/>
            <person name="Duquette J."/>
            <person name="Shao M."/>
        </authorList>
    </citation>
    <scope>NUCLEOTIDE SEQUENCE</scope>
    <source>
        <tissue evidence="13">Fresh leaf tissue</tissue>
    </source>
</reference>
<comment type="catalytic activity">
    <reaction evidence="1">
        <text>S-ubiquitinyl-[E2 ubiquitin-conjugating enzyme]-L-cysteine + [acceptor protein]-L-lysine = [E2 ubiquitin-conjugating enzyme]-L-cysteine + N(6)-ubiquitinyl-[acceptor protein]-L-lysine.</text>
        <dbReference type="EC" id="2.3.2.27"/>
    </reaction>
</comment>
<sequence length="321" mass="35170">MFSKTSCDVFVAPKNWSSFGPLESRQIWGLGTGYLSLVGCGELNGSMDCEISVTIQFTSFGDDKGFDHGWGRISSLRDSTDRLYFPRRDITLFGMYSHELSASIWRMDMESVVVVICTTMSCIFTVLQILHTKRNPKAAASTSITMLAVQSAGLVTPLVVDFDLLFINRRKRAAELAGNGWLELNELMLRVPVLIAFALQLRVLQLVLSSRRRSAVAVESKVLRMCLPLYLIGAAVAALANVRAAAEAVLVVHRFAPAKTTLWGDLAPYAGLVLDGFLLPQVIFNALSGSRVKAISSWFYTGGRGHRDPRGASRCTTRSGP</sequence>
<dbReference type="InterPro" id="IPR021319">
    <property type="entry name" value="DUF2921"/>
</dbReference>
<evidence type="ECO:0000313" key="13">
    <source>
        <dbReference type="EMBL" id="KAG8077542.1"/>
    </source>
</evidence>
<keyword evidence="6 10" id="KW-0812">Transmembrane</keyword>
<keyword evidence="14" id="KW-1185">Reference proteome</keyword>
<feature type="transmembrane region" description="Helical" evidence="10">
    <location>
        <begin position="229"/>
        <end position="246"/>
    </location>
</feature>
<dbReference type="Pfam" id="PF25333">
    <property type="entry name" value="DUF2921_N"/>
    <property type="match status" value="1"/>
</dbReference>
<name>A0A8J5T362_ZIZPA</name>
<keyword evidence="9 10" id="KW-0472">Membrane</keyword>
<dbReference type="Pfam" id="PF11145">
    <property type="entry name" value="DUF2921"/>
    <property type="match status" value="1"/>
</dbReference>
<evidence type="ECO:0000259" key="11">
    <source>
        <dbReference type="Pfam" id="PF11145"/>
    </source>
</evidence>
<evidence type="ECO:0000256" key="4">
    <source>
        <dbReference type="ARBA" id="ARBA00012483"/>
    </source>
</evidence>
<dbReference type="GO" id="GO:0061630">
    <property type="term" value="F:ubiquitin protein ligase activity"/>
    <property type="evidence" value="ECO:0007669"/>
    <property type="project" value="UniProtKB-EC"/>
</dbReference>
<feature type="transmembrane region" description="Helical" evidence="10">
    <location>
        <begin position="266"/>
        <end position="287"/>
    </location>
</feature>
<accession>A0A8J5T362</accession>